<dbReference type="Pfam" id="PF00395">
    <property type="entry name" value="SLH"/>
    <property type="match status" value="2"/>
</dbReference>
<dbReference type="Proteomes" id="UP000012081">
    <property type="component" value="Unassembled WGS sequence"/>
</dbReference>
<feature type="chain" id="PRO_5004095560" description="SLH domain-containing protein" evidence="3">
    <location>
        <begin position="32"/>
        <end position="499"/>
    </location>
</feature>
<keyword evidence="6" id="KW-1185">Reference proteome</keyword>
<accession>M8DWV0</accession>
<dbReference type="PATRIC" id="fig|1300222.3.peg.3393"/>
<dbReference type="AlphaFoldDB" id="M8DWV0"/>
<dbReference type="Gene3D" id="2.60.40.1220">
    <property type="match status" value="1"/>
</dbReference>
<keyword evidence="1 3" id="KW-0732">Signal</keyword>
<evidence type="ECO:0000256" key="2">
    <source>
        <dbReference type="SAM" id="Coils"/>
    </source>
</evidence>
<feature type="domain" description="SLH" evidence="4">
    <location>
        <begin position="31"/>
        <end position="94"/>
    </location>
</feature>
<dbReference type="EMBL" id="APBN01000007">
    <property type="protein sequence ID" value="EMT51491.1"/>
    <property type="molecule type" value="Genomic_DNA"/>
</dbReference>
<dbReference type="OrthoDB" id="2364568at2"/>
<dbReference type="InterPro" id="IPR014755">
    <property type="entry name" value="Cu-Rt/internalin_Ig-like"/>
</dbReference>
<keyword evidence="2" id="KW-0175">Coiled coil</keyword>
<organism evidence="5 6">
    <name type="scientific">Brevibacillus borstelensis AK1</name>
    <dbReference type="NCBI Taxonomy" id="1300222"/>
    <lineage>
        <taxon>Bacteria</taxon>
        <taxon>Bacillati</taxon>
        <taxon>Bacillota</taxon>
        <taxon>Bacilli</taxon>
        <taxon>Bacillales</taxon>
        <taxon>Paenibacillaceae</taxon>
        <taxon>Brevibacillus</taxon>
    </lineage>
</organism>
<proteinExistence type="predicted"/>
<feature type="signal peptide" evidence="3">
    <location>
        <begin position="1"/>
        <end position="31"/>
    </location>
</feature>
<evidence type="ECO:0000313" key="6">
    <source>
        <dbReference type="Proteomes" id="UP000012081"/>
    </source>
</evidence>
<evidence type="ECO:0000256" key="1">
    <source>
        <dbReference type="ARBA" id="ARBA00022729"/>
    </source>
</evidence>
<comment type="caution">
    <text evidence="5">The sequence shown here is derived from an EMBL/GenBank/DDBJ whole genome shotgun (WGS) entry which is preliminary data.</text>
</comment>
<dbReference type="InterPro" id="IPR001119">
    <property type="entry name" value="SLH_dom"/>
</dbReference>
<feature type="domain" description="SLH" evidence="4">
    <location>
        <begin position="95"/>
        <end position="153"/>
    </location>
</feature>
<evidence type="ECO:0000259" key="4">
    <source>
        <dbReference type="PROSITE" id="PS51272"/>
    </source>
</evidence>
<evidence type="ECO:0000313" key="5">
    <source>
        <dbReference type="EMBL" id="EMT51491.1"/>
    </source>
</evidence>
<name>M8DWV0_9BACL</name>
<protein>
    <recommendedName>
        <fullName evidence="4">SLH domain-containing protein</fullName>
    </recommendedName>
</protein>
<evidence type="ECO:0000256" key="3">
    <source>
        <dbReference type="SAM" id="SignalP"/>
    </source>
</evidence>
<feature type="coiled-coil region" evidence="2">
    <location>
        <begin position="172"/>
        <end position="199"/>
    </location>
</feature>
<dbReference type="PROSITE" id="PS51272">
    <property type="entry name" value="SLH"/>
    <property type="match status" value="2"/>
</dbReference>
<gene>
    <name evidence="5" type="ORF">I532_16243</name>
</gene>
<reference evidence="5 6" key="1">
    <citation type="submission" date="2013-03" db="EMBL/GenBank/DDBJ databases">
        <title>Assembly of a new bacterial strain Brevibacillus borstelensis AK1.</title>
        <authorList>
            <person name="Rajan I."/>
            <person name="PoliReddy D."/>
            <person name="Sugumar T."/>
            <person name="Rathinam K."/>
            <person name="Alqarawi S."/>
            <person name="Khalil A.B."/>
            <person name="Sivakumar N."/>
        </authorList>
    </citation>
    <scope>NUCLEOTIDE SEQUENCE [LARGE SCALE GENOMIC DNA]</scope>
    <source>
        <strain evidence="5 6">AK1</strain>
    </source>
</reference>
<dbReference type="STRING" id="1300222.I532_16243"/>
<dbReference type="RefSeq" id="WP_003389518.1">
    <property type="nucleotide sequence ID" value="NZ_APBN01000007.1"/>
</dbReference>
<sequence length="499" mass="53535">MKRKASHTITGLLATAAIGTSVLIPVQSAWAAANFADINKAGSYQAAVKTLAEQHVFEGYGADLLKPQQAITRAELAKLAVAAFGLPTGQGSAAFTDVGSGDWFHPYVTAAVSAGIMSGDEAEFLPDQPLTVSELVHVVAKASKTDRAALQKILGNAQSQAKASRAEAAYLVVEAKRTAQQAQQVQQAAENRVTSIEAQNVITLVVKFAKPLPKEEVELEAAKKNFVFDNGLTIRNVPQLMTGTEATYIVPTTVQKEGTTYTLTYKGKQAGTFEANPEKLALRSTQQVTSDTFEVESSLEDGVTDYGNVIVAYRNSRPNPFALDENNQYNGKTYEILSSMRDISVTITPEGGEPIRAGYVPFTQATDGRQAPKFRLPDGQKLKPGTTYTVTADWATLQKNTFVATEKAPLTIEEVKAADEKTLSVTLAEDPKDELFALRSITLTAPDGTKLTADYKLTSRKGQVGTFELKDGALEAGTTYEVAPAGDWAIADSVRVTLE</sequence>